<proteinExistence type="predicted"/>
<dbReference type="Gene3D" id="2.60.40.10">
    <property type="entry name" value="Immunoglobulins"/>
    <property type="match status" value="2"/>
</dbReference>
<accession>A0A3Q1GR91</accession>
<keyword evidence="3" id="KW-0812">Transmembrane</keyword>
<dbReference type="Pfam" id="PF13895">
    <property type="entry name" value="Ig_2"/>
    <property type="match status" value="2"/>
</dbReference>
<sequence length="462" mass="51506">MPIQWQGINIRCVLFDQERLDLKNNGFCFYFCLLLQCSQSWQDVSKSQTVININTCLKVVWFLLFALSGYISYFALGKTVRMPKQKLESVFSCPSVFLVSMSPYLKQIFTGDLFYLTCNASGNTVKWYKDGVEQQMWADGTVRIAVTSPKDSGIYQCQINGPKSDPVHIKVQDYVPTASLSINTGQPVMKTGDSVVLKIENEDGLQGWNCWVNRGEKTNKVKLKLKNDTVSLNFQTTNLTVPETIYWCTDNTGCRTNQITLRTSDKQVSLEMYPQSAVVGQSLTLRCLAWGTDQISHTVFYKGDSVVKKGGSSTYEISPVSDDTEGTYKCHATFTHVARTSGPPYSVLSDHQDVLIQKRPVTAVLSEDMVCSCQSCPGNWSERYYKKHDQSWVRLSSKPSGAGTFSCRAVGARMRTSLSASIHVPHPNPSGILIIILIVGLVALIVAAVAYIWHKRRNATGE</sequence>
<dbReference type="Ensembl" id="ENSAPOT00000033748.1">
    <property type="protein sequence ID" value="ENSAPOP00000032124.1"/>
    <property type="gene ID" value="ENSAPOG00000019828.1"/>
</dbReference>
<keyword evidence="6" id="KW-1185">Reference proteome</keyword>
<organism evidence="5 6">
    <name type="scientific">Acanthochromis polyacanthus</name>
    <name type="common">spiny chromis</name>
    <dbReference type="NCBI Taxonomy" id="80966"/>
    <lineage>
        <taxon>Eukaryota</taxon>
        <taxon>Metazoa</taxon>
        <taxon>Chordata</taxon>
        <taxon>Craniata</taxon>
        <taxon>Vertebrata</taxon>
        <taxon>Euteleostomi</taxon>
        <taxon>Actinopterygii</taxon>
        <taxon>Neopterygii</taxon>
        <taxon>Teleostei</taxon>
        <taxon>Neoteleostei</taxon>
        <taxon>Acanthomorphata</taxon>
        <taxon>Ovalentaria</taxon>
        <taxon>Pomacentridae</taxon>
        <taxon>Acanthochromis</taxon>
    </lineage>
</organism>
<dbReference type="GO" id="GO:0007166">
    <property type="term" value="P:cell surface receptor signaling pathway"/>
    <property type="evidence" value="ECO:0007669"/>
    <property type="project" value="TreeGrafter"/>
</dbReference>
<dbReference type="Proteomes" id="UP000257200">
    <property type="component" value="Unplaced"/>
</dbReference>
<evidence type="ECO:0000256" key="1">
    <source>
        <dbReference type="ARBA" id="ARBA00022729"/>
    </source>
</evidence>
<dbReference type="InterPro" id="IPR050488">
    <property type="entry name" value="Ig_Fc_receptor"/>
</dbReference>
<dbReference type="GeneTree" id="ENSGT00440000036191"/>
<dbReference type="InterPro" id="IPR013783">
    <property type="entry name" value="Ig-like_fold"/>
</dbReference>
<dbReference type="InterPro" id="IPR003598">
    <property type="entry name" value="Ig_sub2"/>
</dbReference>
<dbReference type="GO" id="GO:0006955">
    <property type="term" value="P:immune response"/>
    <property type="evidence" value="ECO:0007669"/>
    <property type="project" value="TreeGrafter"/>
</dbReference>
<evidence type="ECO:0000256" key="2">
    <source>
        <dbReference type="ARBA" id="ARBA00023157"/>
    </source>
</evidence>
<keyword evidence="3" id="KW-0472">Membrane</keyword>
<dbReference type="PROSITE" id="PS50835">
    <property type="entry name" value="IG_LIKE"/>
    <property type="match status" value="1"/>
</dbReference>
<dbReference type="GO" id="GO:0009897">
    <property type="term" value="C:external side of plasma membrane"/>
    <property type="evidence" value="ECO:0007669"/>
    <property type="project" value="TreeGrafter"/>
</dbReference>
<keyword evidence="3" id="KW-1133">Transmembrane helix</keyword>
<dbReference type="PANTHER" id="PTHR11481">
    <property type="entry name" value="IMMUNOGLOBULIN FC RECEPTOR"/>
    <property type="match status" value="1"/>
</dbReference>
<dbReference type="SMART" id="SM00408">
    <property type="entry name" value="IGc2"/>
    <property type="match status" value="2"/>
</dbReference>
<keyword evidence="1" id="KW-0732">Signal</keyword>
<dbReference type="InterPro" id="IPR036179">
    <property type="entry name" value="Ig-like_dom_sf"/>
</dbReference>
<evidence type="ECO:0000313" key="6">
    <source>
        <dbReference type="Proteomes" id="UP000257200"/>
    </source>
</evidence>
<evidence type="ECO:0000256" key="3">
    <source>
        <dbReference type="SAM" id="Phobius"/>
    </source>
</evidence>
<evidence type="ECO:0000259" key="4">
    <source>
        <dbReference type="PROSITE" id="PS50835"/>
    </source>
</evidence>
<feature type="domain" description="Ig-like" evidence="4">
    <location>
        <begin position="94"/>
        <end position="168"/>
    </location>
</feature>
<dbReference type="GO" id="GO:0004888">
    <property type="term" value="F:transmembrane signaling receptor activity"/>
    <property type="evidence" value="ECO:0007669"/>
    <property type="project" value="TreeGrafter"/>
</dbReference>
<keyword evidence="2" id="KW-1015">Disulfide bond</keyword>
<name>A0A3Q1GR91_9TELE</name>
<dbReference type="AlphaFoldDB" id="A0A3Q1GR91"/>
<dbReference type="SMART" id="SM00409">
    <property type="entry name" value="IG"/>
    <property type="match status" value="2"/>
</dbReference>
<feature type="transmembrane region" description="Helical" evidence="3">
    <location>
        <begin position="431"/>
        <end position="453"/>
    </location>
</feature>
<dbReference type="SUPFAM" id="SSF48726">
    <property type="entry name" value="Immunoglobulin"/>
    <property type="match status" value="2"/>
</dbReference>
<feature type="transmembrane region" description="Helical" evidence="3">
    <location>
        <begin position="59"/>
        <end position="76"/>
    </location>
</feature>
<reference evidence="5" key="2">
    <citation type="submission" date="2025-09" db="UniProtKB">
        <authorList>
            <consortium name="Ensembl"/>
        </authorList>
    </citation>
    <scope>IDENTIFICATION</scope>
</reference>
<reference evidence="5" key="1">
    <citation type="submission" date="2025-08" db="UniProtKB">
        <authorList>
            <consortium name="Ensembl"/>
        </authorList>
    </citation>
    <scope>IDENTIFICATION</scope>
</reference>
<protein>
    <submittedName>
        <fullName evidence="5">Uncharacterized LOC110949059</fullName>
    </submittedName>
</protein>
<dbReference type="InterPro" id="IPR007110">
    <property type="entry name" value="Ig-like_dom"/>
</dbReference>
<dbReference type="PANTHER" id="PTHR11481:SF64">
    <property type="entry name" value="FC RECEPTOR-LIKE PROTEIN 4"/>
    <property type="match status" value="1"/>
</dbReference>
<evidence type="ECO:0000313" key="5">
    <source>
        <dbReference type="Ensembl" id="ENSAPOP00000032124.1"/>
    </source>
</evidence>
<dbReference type="InterPro" id="IPR003599">
    <property type="entry name" value="Ig_sub"/>
</dbReference>